<evidence type="ECO:0000256" key="2">
    <source>
        <dbReference type="ARBA" id="ARBA00007379"/>
    </source>
</evidence>
<dbReference type="InterPro" id="IPR004513">
    <property type="entry name" value="FtsX"/>
</dbReference>
<accession>A0A1F6BYQ3</accession>
<evidence type="ECO:0000256" key="6">
    <source>
        <dbReference type="ARBA" id="ARBA00022692"/>
    </source>
</evidence>
<reference evidence="14 15" key="1">
    <citation type="journal article" date="2016" name="Nat. Commun.">
        <title>Thousands of microbial genomes shed light on interconnected biogeochemical processes in an aquifer system.</title>
        <authorList>
            <person name="Anantharaman K."/>
            <person name="Brown C.T."/>
            <person name="Hug L.A."/>
            <person name="Sharon I."/>
            <person name="Castelle C.J."/>
            <person name="Probst A.J."/>
            <person name="Thomas B.C."/>
            <person name="Singh A."/>
            <person name="Wilkins M.J."/>
            <person name="Karaoz U."/>
            <person name="Brodie E.L."/>
            <person name="Williams K.H."/>
            <person name="Hubbard S.S."/>
            <person name="Banfield J.F."/>
        </authorList>
    </citation>
    <scope>NUCLEOTIDE SEQUENCE [LARGE SCALE GENOMIC DNA]</scope>
</reference>
<evidence type="ECO:0000313" key="14">
    <source>
        <dbReference type="EMBL" id="OGG42096.1"/>
    </source>
</evidence>
<evidence type="ECO:0000259" key="13">
    <source>
        <dbReference type="Pfam" id="PF18075"/>
    </source>
</evidence>
<dbReference type="Gene3D" id="3.30.70.3040">
    <property type="match status" value="1"/>
</dbReference>
<evidence type="ECO:0000313" key="15">
    <source>
        <dbReference type="Proteomes" id="UP000176322"/>
    </source>
</evidence>
<evidence type="ECO:0000259" key="12">
    <source>
        <dbReference type="Pfam" id="PF02687"/>
    </source>
</evidence>
<keyword evidence="9 10" id="KW-0131">Cell cycle</keyword>
<feature type="domain" description="ABC3 transporter permease C-terminal" evidence="12">
    <location>
        <begin position="187"/>
        <end position="305"/>
    </location>
</feature>
<keyword evidence="8 10" id="KW-0472">Membrane</keyword>
<name>A0A1F6BYQ3_9BACT</name>
<dbReference type="PANTHER" id="PTHR47755:SF1">
    <property type="entry name" value="CELL DIVISION PROTEIN FTSX"/>
    <property type="match status" value="1"/>
</dbReference>
<evidence type="ECO:0000256" key="8">
    <source>
        <dbReference type="ARBA" id="ARBA00023136"/>
    </source>
</evidence>
<keyword evidence="4 10" id="KW-1003">Cell membrane</keyword>
<evidence type="ECO:0000256" key="7">
    <source>
        <dbReference type="ARBA" id="ARBA00022989"/>
    </source>
</evidence>
<dbReference type="STRING" id="1798475.A2837_00095"/>
<dbReference type="GO" id="GO:0005886">
    <property type="term" value="C:plasma membrane"/>
    <property type="evidence" value="ECO:0007669"/>
    <property type="project" value="UniProtKB-SubCell"/>
</dbReference>
<keyword evidence="6 11" id="KW-0812">Transmembrane</keyword>
<dbReference type="AlphaFoldDB" id="A0A1F6BYQ3"/>
<dbReference type="Pfam" id="PF18075">
    <property type="entry name" value="FtsX_ECD"/>
    <property type="match status" value="1"/>
</dbReference>
<gene>
    <name evidence="14" type="ORF">A2837_00095</name>
</gene>
<dbReference type="InterPro" id="IPR003838">
    <property type="entry name" value="ABC3_permease_C"/>
</dbReference>
<feature type="domain" description="FtsX extracellular" evidence="13">
    <location>
        <begin position="58"/>
        <end position="145"/>
    </location>
</feature>
<organism evidence="14 15">
    <name type="scientific">Candidatus Kaiserbacteria bacterium RIFCSPHIGHO2_01_FULL_46_22</name>
    <dbReference type="NCBI Taxonomy" id="1798475"/>
    <lineage>
        <taxon>Bacteria</taxon>
        <taxon>Candidatus Kaiseribacteriota</taxon>
    </lineage>
</organism>
<comment type="similarity">
    <text evidence="2 10">Belongs to the ABC-4 integral membrane protein family. FtsX subfamily.</text>
</comment>
<dbReference type="Pfam" id="PF02687">
    <property type="entry name" value="FtsX"/>
    <property type="match status" value="1"/>
</dbReference>
<evidence type="ECO:0000256" key="1">
    <source>
        <dbReference type="ARBA" id="ARBA00004651"/>
    </source>
</evidence>
<evidence type="ECO:0000256" key="11">
    <source>
        <dbReference type="SAM" id="Phobius"/>
    </source>
</evidence>
<feature type="transmembrane region" description="Helical" evidence="11">
    <location>
        <begin position="21"/>
        <end position="43"/>
    </location>
</feature>
<protein>
    <recommendedName>
        <fullName evidence="3 10">Cell division protein FtsX</fullName>
    </recommendedName>
</protein>
<feature type="transmembrane region" description="Helical" evidence="11">
    <location>
        <begin position="188"/>
        <end position="208"/>
    </location>
</feature>
<dbReference type="EMBL" id="MFKO01000001">
    <property type="protein sequence ID" value="OGG42096.1"/>
    <property type="molecule type" value="Genomic_DNA"/>
</dbReference>
<evidence type="ECO:0000256" key="10">
    <source>
        <dbReference type="PIRNR" id="PIRNR003097"/>
    </source>
</evidence>
<dbReference type="GO" id="GO:0051301">
    <property type="term" value="P:cell division"/>
    <property type="evidence" value="ECO:0007669"/>
    <property type="project" value="UniProtKB-KW"/>
</dbReference>
<dbReference type="InterPro" id="IPR040690">
    <property type="entry name" value="FtsX_ECD"/>
</dbReference>
<dbReference type="PANTHER" id="PTHR47755">
    <property type="entry name" value="CELL DIVISION PROTEIN FTSX"/>
    <property type="match status" value="1"/>
</dbReference>
<dbReference type="Proteomes" id="UP000176322">
    <property type="component" value="Unassembled WGS sequence"/>
</dbReference>
<keyword evidence="7 11" id="KW-1133">Transmembrane helix</keyword>
<sequence>MWVAFKRVVRAGLVGFWRSTFVSFASVFVMTIALFVIGAIMVIDQLLGASLQQIESKVDINVYFNINASEADMQALQTRLESLPEVSEVTFTSREEALTAFRERHRGDELTIQALDELGENPLGASLSVSAGDTTQYEAIARFLDEQRAGESPQAPIIDRVNFVKNKEVIEKLTAIIGVVERASITTMLILVAAAVLITFNTIRLAIYTSREEITVMRLVGASNTFIRGPFMLQGVLYGVVSGVVALIIMYPVLYWLGPGTTTFFNFNIFHYFLSEFVYFSSVIVGSGIALGLVSSALAVSRYLRA</sequence>
<dbReference type="PIRSF" id="PIRSF003097">
    <property type="entry name" value="FtsX"/>
    <property type="match status" value="1"/>
</dbReference>
<evidence type="ECO:0000256" key="4">
    <source>
        <dbReference type="ARBA" id="ARBA00022475"/>
    </source>
</evidence>
<feature type="transmembrane region" description="Helical" evidence="11">
    <location>
        <begin position="277"/>
        <end position="300"/>
    </location>
</feature>
<evidence type="ECO:0000256" key="9">
    <source>
        <dbReference type="ARBA" id="ARBA00023306"/>
    </source>
</evidence>
<feature type="transmembrane region" description="Helical" evidence="11">
    <location>
        <begin position="236"/>
        <end position="257"/>
    </location>
</feature>
<keyword evidence="5 10" id="KW-0132">Cell division</keyword>
<evidence type="ECO:0000256" key="3">
    <source>
        <dbReference type="ARBA" id="ARBA00021907"/>
    </source>
</evidence>
<evidence type="ECO:0000256" key="5">
    <source>
        <dbReference type="ARBA" id="ARBA00022618"/>
    </source>
</evidence>
<comment type="caution">
    <text evidence="14">The sequence shown here is derived from an EMBL/GenBank/DDBJ whole genome shotgun (WGS) entry which is preliminary data.</text>
</comment>
<proteinExistence type="inferred from homology"/>
<comment type="subcellular location">
    <subcellularLocation>
        <location evidence="1">Cell membrane</location>
        <topology evidence="1">Multi-pass membrane protein</topology>
    </subcellularLocation>
</comment>